<evidence type="ECO:0000256" key="3">
    <source>
        <dbReference type="ARBA" id="ARBA00023014"/>
    </source>
</evidence>
<reference evidence="5 6" key="1">
    <citation type="submission" date="2016-08" db="EMBL/GenBank/DDBJ databases">
        <title>Complete Genome Sequence Of The Indigo Reducing Clostridium isatidis DSM15098.</title>
        <authorList>
            <person name="Little G.T."/>
            <person name="Minton N.P."/>
        </authorList>
    </citation>
    <scope>NUCLEOTIDE SEQUENCE [LARGE SCALE GENOMIC DNA]</scope>
    <source>
        <strain evidence="5 6">DSM 15098</strain>
    </source>
</reference>
<dbReference type="SUPFAM" id="SSF46548">
    <property type="entry name" value="alpha-helical ferredoxin"/>
    <property type="match status" value="1"/>
</dbReference>
<keyword evidence="1" id="KW-0479">Metal-binding</keyword>
<gene>
    <name evidence="5" type="ORF">BEN51_05960</name>
</gene>
<dbReference type="KEGG" id="cia:BEN51_05960"/>
<dbReference type="PROSITE" id="PS00198">
    <property type="entry name" value="4FE4S_FER_1"/>
    <property type="match status" value="1"/>
</dbReference>
<evidence type="ECO:0000256" key="2">
    <source>
        <dbReference type="ARBA" id="ARBA00023004"/>
    </source>
</evidence>
<evidence type="ECO:0000313" key="6">
    <source>
        <dbReference type="Proteomes" id="UP000264883"/>
    </source>
</evidence>
<feature type="domain" description="4Fe-4S ferredoxin-type" evidence="4">
    <location>
        <begin position="233"/>
        <end position="263"/>
    </location>
</feature>
<organism evidence="5 6">
    <name type="scientific">Clostridium isatidis</name>
    <dbReference type="NCBI Taxonomy" id="182773"/>
    <lineage>
        <taxon>Bacteria</taxon>
        <taxon>Bacillati</taxon>
        <taxon>Bacillota</taxon>
        <taxon>Clostridia</taxon>
        <taxon>Eubacteriales</taxon>
        <taxon>Clostridiaceae</taxon>
        <taxon>Clostridium</taxon>
    </lineage>
</organism>
<evidence type="ECO:0000256" key="1">
    <source>
        <dbReference type="ARBA" id="ARBA00022723"/>
    </source>
</evidence>
<dbReference type="PANTHER" id="PTHR43034:SF2">
    <property type="entry name" value="ION-TRANSLOCATING OXIDOREDUCTASE COMPLEX SUBUNIT C"/>
    <property type="match status" value="1"/>
</dbReference>
<dbReference type="AlphaFoldDB" id="A0A343JBX7"/>
<dbReference type="PROSITE" id="PS51379">
    <property type="entry name" value="4FE4S_FER_2"/>
    <property type="match status" value="2"/>
</dbReference>
<keyword evidence="6" id="KW-1185">Reference proteome</keyword>
<accession>A0A343JBX7</accession>
<name>A0A343JBX7_9CLOT</name>
<protein>
    <submittedName>
        <fullName evidence="5">RnfABCDGE type electron transport complex subunit C</fullName>
    </submittedName>
</protein>
<dbReference type="GO" id="GO:0009055">
    <property type="term" value="F:electron transfer activity"/>
    <property type="evidence" value="ECO:0007669"/>
    <property type="project" value="InterPro"/>
</dbReference>
<dbReference type="Gene3D" id="3.30.70.20">
    <property type="match status" value="1"/>
</dbReference>
<dbReference type="InterPro" id="IPR010208">
    <property type="entry name" value="Ion_transpt_RnfC/RsxC"/>
</dbReference>
<dbReference type="EMBL" id="CP016786">
    <property type="protein sequence ID" value="ASW43035.1"/>
    <property type="molecule type" value="Genomic_DNA"/>
</dbReference>
<dbReference type="GO" id="GO:0051539">
    <property type="term" value="F:4 iron, 4 sulfur cluster binding"/>
    <property type="evidence" value="ECO:0007669"/>
    <property type="project" value="InterPro"/>
</dbReference>
<dbReference type="PANTHER" id="PTHR43034">
    <property type="entry name" value="ION-TRANSLOCATING OXIDOREDUCTASE COMPLEX SUBUNIT C"/>
    <property type="match status" value="1"/>
</dbReference>
<keyword evidence="2" id="KW-0408">Iron</keyword>
<feature type="domain" description="4Fe-4S ferredoxin-type" evidence="4">
    <location>
        <begin position="273"/>
        <end position="301"/>
    </location>
</feature>
<dbReference type="GO" id="GO:0016020">
    <property type="term" value="C:membrane"/>
    <property type="evidence" value="ECO:0007669"/>
    <property type="project" value="InterPro"/>
</dbReference>
<dbReference type="InterPro" id="IPR017896">
    <property type="entry name" value="4Fe4S_Fe-S-bd"/>
</dbReference>
<proteinExistence type="predicted"/>
<dbReference type="InterPro" id="IPR017900">
    <property type="entry name" value="4Fe4S_Fe_S_CS"/>
</dbReference>
<evidence type="ECO:0000259" key="4">
    <source>
        <dbReference type="PROSITE" id="PS51379"/>
    </source>
</evidence>
<dbReference type="Pfam" id="PF12838">
    <property type="entry name" value="Fer4_7"/>
    <property type="match status" value="1"/>
</dbReference>
<sequence length="314" mass="35294">MFFDFFSNRLSSNKLFKIKEDSIKKLITETNSDKNESKKFIEKLNTYFEGNQNNKIIIKAFSFQPNINGYGIILRSRKEDFIKGLEKIKSIGEVKFVVDGNDKNLEKDLGEFGEVIKLPSKTDLYKDKISSIIYGDKKDVLIFDLIEVIQIGQAAVSKEIEILFTVYGSSIQGGTVVSVNENATYRQVYEGLNGTISKLKKVINGGNFNGIAIYDLDEKISLNTKGILFLSDNDIDIGESAPCIRCGECLKVCPENLNPAKLLELHKIKEDDELIKFGLEKCIECGLCSYVCPSKIEVAQTMKTAKFLINKKSK</sequence>
<dbReference type="OrthoDB" id="9767754at2"/>
<dbReference type="RefSeq" id="WP_119865174.1">
    <property type="nucleotide sequence ID" value="NZ_CP016786.1"/>
</dbReference>
<dbReference type="Proteomes" id="UP000264883">
    <property type="component" value="Chromosome"/>
</dbReference>
<evidence type="ECO:0000313" key="5">
    <source>
        <dbReference type="EMBL" id="ASW43035.1"/>
    </source>
</evidence>
<keyword evidence="3" id="KW-0411">Iron-sulfur</keyword>
<dbReference type="GO" id="GO:0046872">
    <property type="term" value="F:metal ion binding"/>
    <property type="evidence" value="ECO:0007669"/>
    <property type="project" value="UniProtKB-KW"/>
</dbReference>